<organism evidence="3 4">
    <name type="scientific">Flavobacterium arsenatis</name>
    <dbReference type="NCBI Taxonomy" id="1484332"/>
    <lineage>
        <taxon>Bacteria</taxon>
        <taxon>Pseudomonadati</taxon>
        <taxon>Bacteroidota</taxon>
        <taxon>Flavobacteriia</taxon>
        <taxon>Flavobacteriales</taxon>
        <taxon>Flavobacteriaceae</taxon>
        <taxon>Flavobacterium</taxon>
    </lineage>
</organism>
<evidence type="ECO:0000313" key="3">
    <source>
        <dbReference type="EMBL" id="MDR6966992.1"/>
    </source>
</evidence>
<accession>A0ABU1TM00</accession>
<keyword evidence="1" id="KW-0812">Transmembrane</keyword>
<keyword evidence="1" id="KW-0472">Membrane</keyword>
<gene>
    <name evidence="3" type="ORF">J2X31_000992</name>
</gene>
<evidence type="ECO:0000313" key="4">
    <source>
        <dbReference type="Proteomes" id="UP001255185"/>
    </source>
</evidence>
<dbReference type="PANTHER" id="PTHR22916:SF3">
    <property type="entry name" value="UDP-GLCNAC:BETAGAL BETA-1,3-N-ACETYLGLUCOSAMINYLTRANSFERASE-LIKE PROTEIN 1"/>
    <property type="match status" value="1"/>
</dbReference>
<dbReference type="InterPro" id="IPR029044">
    <property type="entry name" value="Nucleotide-diphossugar_trans"/>
</dbReference>
<dbReference type="Pfam" id="PF00535">
    <property type="entry name" value="Glycos_transf_2"/>
    <property type="match status" value="1"/>
</dbReference>
<protein>
    <submittedName>
        <fullName evidence="3">Glycosyltransferase involved in cell wall biosynthesis</fullName>
    </submittedName>
</protein>
<dbReference type="EMBL" id="JAVDVI010000003">
    <property type="protein sequence ID" value="MDR6966992.1"/>
    <property type="molecule type" value="Genomic_DNA"/>
</dbReference>
<dbReference type="CDD" id="cd00761">
    <property type="entry name" value="Glyco_tranf_GTA_type"/>
    <property type="match status" value="1"/>
</dbReference>
<dbReference type="Gene3D" id="3.90.550.10">
    <property type="entry name" value="Spore Coat Polysaccharide Biosynthesis Protein SpsA, Chain A"/>
    <property type="match status" value="1"/>
</dbReference>
<feature type="domain" description="Glycosyltransferase 2-like" evidence="2">
    <location>
        <begin position="8"/>
        <end position="143"/>
    </location>
</feature>
<dbReference type="PANTHER" id="PTHR22916">
    <property type="entry name" value="GLYCOSYLTRANSFERASE"/>
    <property type="match status" value="1"/>
</dbReference>
<evidence type="ECO:0000256" key="1">
    <source>
        <dbReference type="SAM" id="Phobius"/>
    </source>
</evidence>
<proteinExistence type="predicted"/>
<name>A0ABU1TM00_9FLAO</name>
<sequence length="312" mass="36985">MNNKPLVSIIIPTYNRAHLIEETLESILEQTYKNWECIIVDDGSMDNIEEVIFEHLKKDFRFQFHRRPNNYKPGGNGARNYGFEISKGEYLNFFDSDDLMHPEKIKMQLDALMSSNKDFAICQTTFFKTRREEMVGVWNENLYDENPIDSFILKQIGWSTSAPLWKKESLIKHYIKFDERLKNGQDFKFHIEVLLKGLNPIVVHENLVANREHDNQIKSRNTKTVSKTLIFRFLYDNRYRLRDDTNTYVETALLSLIPRLYIDKNLRKAFLLSVFMLRKEFSVRVFIKIVGNALFGSLYYLTNKGYRFLSNN</sequence>
<dbReference type="SUPFAM" id="SSF53448">
    <property type="entry name" value="Nucleotide-diphospho-sugar transferases"/>
    <property type="match status" value="1"/>
</dbReference>
<dbReference type="InterPro" id="IPR001173">
    <property type="entry name" value="Glyco_trans_2-like"/>
</dbReference>
<evidence type="ECO:0000259" key="2">
    <source>
        <dbReference type="Pfam" id="PF00535"/>
    </source>
</evidence>
<dbReference type="RefSeq" id="WP_310024913.1">
    <property type="nucleotide sequence ID" value="NZ_JAVDVI010000003.1"/>
</dbReference>
<comment type="caution">
    <text evidence="3">The sequence shown here is derived from an EMBL/GenBank/DDBJ whole genome shotgun (WGS) entry which is preliminary data.</text>
</comment>
<keyword evidence="1" id="KW-1133">Transmembrane helix</keyword>
<dbReference type="Proteomes" id="UP001255185">
    <property type="component" value="Unassembled WGS sequence"/>
</dbReference>
<feature type="transmembrane region" description="Helical" evidence="1">
    <location>
        <begin position="285"/>
        <end position="302"/>
    </location>
</feature>
<keyword evidence="4" id="KW-1185">Reference proteome</keyword>
<reference evidence="3 4" key="1">
    <citation type="submission" date="2023-07" db="EMBL/GenBank/DDBJ databases">
        <title>Sorghum-associated microbial communities from plants grown in Nebraska, USA.</title>
        <authorList>
            <person name="Schachtman D."/>
        </authorList>
    </citation>
    <scope>NUCLEOTIDE SEQUENCE [LARGE SCALE GENOMIC DNA]</scope>
    <source>
        <strain evidence="3 4">3773</strain>
    </source>
</reference>